<dbReference type="EMBL" id="CM047900">
    <property type="protein sequence ID" value="KAJ0099165.1"/>
    <property type="molecule type" value="Genomic_DNA"/>
</dbReference>
<keyword evidence="2" id="KW-1185">Reference proteome</keyword>
<reference evidence="2" key="1">
    <citation type="journal article" date="2023" name="G3 (Bethesda)">
        <title>Genome assembly and association tests identify interacting loci associated with vigor, precocity, and sex in interspecific pistachio rootstocks.</title>
        <authorList>
            <person name="Palmer W."/>
            <person name="Jacygrad E."/>
            <person name="Sagayaradj S."/>
            <person name="Cavanaugh K."/>
            <person name="Han R."/>
            <person name="Bertier L."/>
            <person name="Beede B."/>
            <person name="Kafkas S."/>
            <person name="Golino D."/>
            <person name="Preece J."/>
            <person name="Michelmore R."/>
        </authorList>
    </citation>
    <scope>NUCLEOTIDE SEQUENCE [LARGE SCALE GENOMIC DNA]</scope>
</reference>
<proteinExistence type="predicted"/>
<protein>
    <submittedName>
        <fullName evidence="1">Uncharacterized protein</fullName>
    </submittedName>
</protein>
<accession>A0ACC1BJF1</accession>
<sequence>MSLQTCYFSVTLDRQLQGALKEYLVARGIGESLTNFLLLHLHKKEQGQYVNWLRKLESLVAKGE</sequence>
<evidence type="ECO:0000313" key="1">
    <source>
        <dbReference type="EMBL" id="KAJ0099165.1"/>
    </source>
</evidence>
<organism evidence="1 2">
    <name type="scientific">Pistacia atlantica</name>
    <dbReference type="NCBI Taxonomy" id="434234"/>
    <lineage>
        <taxon>Eukaryota</taxon>
        <taxon>Viridiplantae</taxon>
        <taxon>Streptophyta</taxon>
        <taxon>Embryophyta</taxon>
        <taxon>Tracheophyta</taxon>
        <taxon>Spermatophyta</taxon>
        <taxon>Magnoliopsida</taxon>
        <taxon>eudicotyledons</taxon>
        <taxon>Gunneridae</taxon>
        <taxon>Pentapetalae</taxon>
        <taxon>rosids</taxon>
        <taxon>malvids</taxon>
        <taxon>Sapindales</taxon>
        <taxon>Anacardiaceae</taxon>
        <taxon>Pistacia</taxon>
    </lineage>
</organism>
<evidence type="ECO:0000313" key="2">
    <source>
        <dbReference type="Proteomes" id="UP001164250"/>
    </source>
</evidence>
<dbReference type="Proteomes" id="UP001164250">
    <property type="component" value="Chromosome 4"/>
</dbReference>
<gene>
    <name evidence="1" type="ORF">Patl1_20456</name>
</gene>
<name>A0ACC1BJF1_9ROSI</name>
<comment type="caution">
    <text evidence="1">The sequence shown here is derived from an EMBL/GenBank/DDBJ whole genome shotgun (WGS) entry which is preliminary data.</text>
</comment>